<dbReference type="Proteomes" id="UP001196980">
    <property type="component" value="Unassembled WGS sequence"/>
</dbReference>
<reference evidence="7 8" key="1">
    <citation type="journal article" date="2020" name="J Geophys Res Biogeosci">
        <title>Magnetotaxis as an Adaptation to Enable Bacterial Shuttling of Microbial Sulfur and Sulfur Cycling Across Aquatic Oxic#Anoxic Interfaces.</title>
        <authorList>
            <person name="Li J."/>
            <person name="Liu P."/>
            <person name="Wang J."/>
            <person name="Roberts A.P."/>
            <person name="Pan Y."/>
        </authorList>
    </citation>
    <scope>NUCLEOTIDE SEQUENCE [LARGE SCALE GENOMIC DNA]</scope>
    <source>
        <strain evidence="7 8">MYR-1_YQ</strain>
    </source>
</reference>
<dbReference type="EMBL" id="JABXWD010000076">
    <property type="protein sequence ID" value="MBV6341148.1"/>
    <property type="molecule type" value="Genomic_DNA"/>
</dbReference>
<dbReference type="RefSeq" id="WP_218251770.1">
    <property type="nucleotide sequence ID" value="NZ_JABXWD010000076.1"/>
</dbReference>
<accession>A0ABS6RZE9</accession>
<keyword evidence="3 6" id="KW-0812">Transmembrane</keyword>
<dbReference type="Pfam" id="PF04347">
    <property type="entry name" value="FliO"/>
    <property type="match status" value="1"/>
</dbReference>
<keyword evidence="4 6" id="KW-1133">Transmembrane helix</keyword>
<evidence type="ECO:0000256" key="6">
    <source>
        <dbReference type="SAM" id="Phobius"/>
    </source>
</evidence>
<gene>
    <name evidence="7" type="ORF">HWQ67_06075</name>
</gene>
<keyword evidence="5 6" id="KW-0472">Membrane</keyword>
<keyword evidence="7" id="KW-0969">Cilium</keyword>
<keyword evidence="2" id="KW-1003">Cell membrane</keyword>
<keyword evidence="8" id="KW-1185">Reference proteome</keyword>
<comment type="caution">
    <text evidence="7">The sequence shown here is derived from an EMBL/GenBank/DDBJ whole genome shotgun (WGS) entry which is preliminary data.</text>
</comment>
<keyword evidence="7" id="KW-0282">Flagellum</keyword>
<comment type="subcellular location">
    <subcellularLocation>
        <location evidence="1">Cell membrane</location>
    </subcellularLocation>
</comment>
<evidence type="ECO:0000256" key="3">
    <source>
        <dbReference type="ARBA" id="ARBA00022692"/>
    </source>
</evidence>
<organism evidence="7 8">
    <name type="scientific">Candidatus Magnetobacterium casense</name>
    <dbReference type="NCBI Taxonomy" id="1455061"/>
    <lineage>
        <taxon>Bacteria</taxon>
        <taxon>Pseudomonadati</taxon>
        <taxon>Nitrospirota</taxon>
        <taxon>Thermodesulfovibrionia</taxon>
        <taxon>Thermodesulfovibrionales</taxon>
        <taxon>Candidatus Magnetobacteriaceae</taxon>
        <taxon>Candidatus Magnetobacterium</taxon>
    </lineage>
</organism>
<evidence type="ECO:0000256" key="1">
    <source>
        <dbReference type="ARBA" id="ARBA00004236"/>
    </source>
</evidence>
<evidence type="ECO:0000313" key="8">
    <source>
        <dbReference type="Proteomes" id="UP001196980"/>
    </source>
</evidence>
<keyword evidence="7" id="KW-0966">Cell projection</keyword>
<evidence type="ECO:0000256" key="2">
    <source>
        <dbReference type="ARBA" id="ARBA00022475"/>
    </source>
</evidence>
<name>A0ABS6RZE9_9BACT</name>
<sequence>MTDVLLQMLLALGGVVFLIYGIAYMLKKRQKKAGLINILEYVSLGPKKGIAAVKVGAEVLIVGVTPTDFRLLTTLSGKSIPEKEAGQKADDEQQRI</sequence>
<dbReference type="InterPro" id="IPR022781">
    <property type="entry name" value="Flagellar_biosynth_FliO"/>
</dbReference>
<evidence type="ECO:0000313" key="7">
    <source>
        <dbReference type="EMBL" id="MBV6341148.1"/>
    </source>
</evidence>
<feature type="transmembrane region" description="Helical" evidence="6">
    <location>
        <begin position="6"/>
        <end position="26"/>
    </location>
</feature>
<proteinExistence type="predicted"/>
<protein>
    <submittedName>
        <fullName evidence="7">Flagellar biosynthetic protein FliO</fullName>
    </submittedName>
</protein>
<evidence type="ECO:0000256" key="5">
    <source>
        <dbReference type="ARBA" id="ARBA00023136"/>
    </source>
</evidence>
<evidence type="ECO:0000256" key="4">
    <source>
        <dbReference type="ARBA" id="ARBA00022989"/>
    </source>
</evidence>